<protein>
    <submittedName>
        <fullName evidence="1">Uncharacterized protein</fullName>
    </submittedName>
</protein>
<organism evidence="1 2">
    <name type="scientific">Pangasianodon gigas</name>
    <name type="common">Mekong giant catfish</name>
    <name type="synonym">Pangasius gigas</name>
    <dbReference type="NCBI Taxonomy" id="30993"/>
    <lineage>
        <taxon>Eukaryota</taxon>
        <taxon>Metazoa</taxon>
        <taxon>Chordata</taxon>
        <taxon>Craniata</taxon>
        <taxon>Vertebrata</taxon>
        <taxon>Euteleostomi</taxon>
        <taxon>Actinopterygii</taxon>
        <taxon>Neopterygii</taxon>
        <taxon>Teleostei</taxon>
        <taxon>Ostariophysi</taxon>
        <taxon>Siluriformes</taxon>
        <taxon>Pangasiidae</taxon>
        <taxon>Pangasianodon</taxon>
    </lineage>
</organism>
<gene>
    <name evidence="1" type="ORF">PGIGA_G00089310</name>
</gene>
<reference evidence="1 2" key="1">
    <citation type="journal article" date="2022" name="bioRxiv">
        <title>An ancient truncated duplication of the anti-Mullerian hormone receptor type 2 gene is a potential conserved master sex determinant in the Pangasiidae catfish family.</title>
        <authorList>
            <person name="Wen M."/>
            <person name="Pan Q."/>
            <person name="Jouanno E."/>
            <person name="Montfort J."/>
            <person name="Zahm M."/>
            <person name="Cabau C."/>
            <person name="Klopp C."/>
            <person name="Iampietro C."/>
            <person name="Roques C."/>
            <person name="Bouchez O."/>
            <person name="Castinel A."/>
            <person name="Donnadieu C."/>
            <person name="Parrinello H."/>
            <person name="Poncet C."/>
            <person name="Belmonte E."/>
            <person name="Gautier V."/>
            <person name="Avarre J.-C."/>
            <person name="Dugue R."/>
            <person name="Gustiano R."/>
            <person name="Ha T.T.T."/>
            <person name="Campet M."/>
            <person name="Sriphairoj K."/>
            <person name="Ribolli J."/>
            <person name="de Almeida F.L."/>
            <person name="Desvignes T."/>
            <person name="Postlethwait J.H."/>
            <person name="Bucao C.F."/>
            <person name="Robinson-Rechavi M."/>
            <person name="Bobe J."/>
            <person name="Herpin A."/>
            <person name="Guiguen Y."/>
        </authorList>
    </citation>
    <scope>NUCLEOTIDE SEQUENCE [LARGE SCALE GENOMIC DNA]</scope>
    <source>
        <strain evidence="1">YG-Dec2019</strain>
    </source>
</reference>
<sequence>MPLTRSVSMSSLSGLPLWEEEELPVEDLLLFEIAWEVTNKVGGIYTVIQTKAKTTVDEWGENFFLIGPYYEHNFKTQVEKCEPPNAAVKAAMDSITSNGCQVTFGRWLIEGSPYVILFDIGAAAWNLDRWKGDLWDTCGIGLPYHDREANDSLIFGSLVAWFFKELTDRLQDKPKVIAHFHEWQSGAGLVLSRSRKIPMATMFTTHATLLGRYLCAGNVDFYNNLDKFDIDREAGERQIYHRYCLERAAVHCSHVFTTVSRITAVEADHMLHRKPDVVTPNGLNVKKFSAMHEFQNLHSLSKLKIQEFVRGHFYGHLDFNLEKTLFFFIAGRYEFSNKGADIFLEALSRLNYLLRVHQSDVTVVVFFIMPAKTNNFNVESLKGQAVRKQLWDTAQSVKEKFGKRLYEALLRGEIPDMSKILDKDDFTIMKRAIYATQRHTLPPVTTHNMLDDSTDPILGNIRRIGLFNSRNDRVKIVFHPEFLSSTSPLLPMDYEEFVRGCHLGVFPSYYEPWGYTPGECTVMGIPSVTTNLSGFGCFMEEHISDPTAYGIYIVDRRFRSADESCNQLTQFMFTFCQQSRRQRIIQRNRTERLSDLLDWRYLGRFYMHARHLALSRAFPEQYKIDTLTLPPTQGFRYPRPSSVPPSPSASLHSTPHHSDAEDEDEDTDEPYDEDEEAERDRANIKSPFTPNAVPKGKKKQPGEYGN</sequence>
<keyword evidence="2" id="KW-1185">Reference proteome</keyword>
<proteinExistence type="predicted"/>
<name>A0ACC5XDT5_PANGG</name>
<evidence type="ECO:0000313" key="2">
    <source>
        <dbReference type="Proteomes" id="UP000829447"/>
    </source>
</evidence>
<dbReference type="Proteomes" id="UP000829447">
    <property type="component" value="Linkage Group LG18"/>
</dbReference>
<accession>A0ACC5XDT5</accession>
<evidence type="ECO:0000313" key="1">
    <source>
        <dbReference type="EMBL" id="MCI4388725.1"/>
    </source>
</evidence>
<dbReference type="EMBL" id="CM040471">
    <property type="protein sequence ID" value="MCI4388725.1"/>
    <property type="molecule type" value="Genomic_DNA"/>
</dbReference>
<comment type="caution">
    <text evidence="1">The sequence shown here is derived from an EMBL/GenBank/DDBJ whole genome shotgun (WGS) entry which is preliminary data.</text>
</comment>